<dbReference type="EnsemblMetazoa" id="XM_030997256">
    <property type="protein sequence ID" value="XP_030853116"/>
    <property type="gene ID" value="LOC115929091"/>
</dbReference>
<dbReference type="Pfam" id="PF04427">
    <property type="entry name" value="Brix"/>
    <property type="match status" value="1"/>
</dbReference>
<feature type="region of interest" description="Disordered" evidence="1">
    <location>
        <begin position="689"/>
        <end position="723"/>
    </location>
</feature>
<feature type="region of interest" description="Disordered" evidence="1">
    <location>
        <begin position="1"/>
        <end position="20"/>
    </location>
</feature>
<dbReference type="GeneID" id="115929091"/>
<reference evidence="4" key="1">
    <citation type="submission" date="2015-02" db="EMBL/GenBank/DDBJ databases">
        <title>Genome sequencing for Strongylocentrotus purpuratus.</title>
        <authorList>
            <person name="Murali S."/>
            <person name="Liu Y."/>
            <person name="Vee V."/>
            <person name="English A."/>
            <person name="Wang M."/>
            <person name="Skinner E."/>
            <person name="Han Y."/>
            <person name="Muzny D.M."/>
            <person name="Worley K.C."/>
            <person name="Gibbs R.A."/>
        </authorList>
    </citation>
    <scope>NUCLEOTIDE SEQUENCE</scope>
</reference>
<dbReference type="AlphaFoldDB" id="A0A7M7PLQ2"/>
<dbReference type="KEGG" id="spu:115929091"/>
<dbReference type="GO" id="GO:0030687">
    <property type="term" value="C:preribosome, large subunit precursor"/>
    <property type="evidence" value="ECO:0000318"/>
    <property type="project" value="GO_Central"/>
</dbReference>
<keyword evidence="4" id="KW-1185">Reference proteome</keyword>
<dbReference type="RefSeq" id="XP_030853116.1">
    <property type="nucleotide sequence ID" value="XM_030997256.1"/>
</dbReference>
<dbReference type="GO" id="GO:0019843">
    <property type="term" value="F:rRNA binding"/>
    <property type="evidence" value="ECO:0000318"/>
    <property type="project" value="GO_Central"/>
</dbReference>
<dbReference type="InParanoid" id="A0A7M7PLQ2"/>
<name>A0A7M7PLQ2_STRPU</name>
<feature type="region of interest" description="Disordered" evidence="1">
    <location>
        <begin position="323"/>
        <end position="452"/>
    </location>
</feature>
<organism evidence="3 4">
    <name type="scientific">Strongylocentrotus purpuratus</name>
    <name type="common">Purple sea urchin</name>
    <dbReference type="NCBI Taxonomy" id="7668"/>
    <lineage>
        <taxon>Eukaryota</taxon>
        <taxon>Metazoa</taxon>
        <taxon>Echinodermata</taxon>
        <taxon>Eleutherozoa</taxon>
        <taxon>Echinozoa</taxon>
        <taxon>Echinoidea</taxon>
        <taxon>Euechinoidea</taxon>
        <taxon>Echinacea</taxon>
        <taxon>Camarodonta</taxon>
        <taxon>Echinidea</taxon>
        <taxon>Strongylocentrotidae</taxon>
        <taxon>Strongylocentrotus</taxon>
    </lineage>
</organism>
<feature type="compositionally biased region" description="Low complexity" evidence="1">
    <location>
        <begin position="690"/>
        <end position="714"/>
    </location>
</feature>
<sequence>MARKKSKSKKAAQRKQNLAENDYGKAPHTFVFNRGRVGKNGLQLMLDTRQMMEPYTASSLRARKKNTLKDFVGVAGPLGVSHFLSYTKTDSAIHMRIMRLPRGPTLTFKVHKYTLAKDVVSSLRKPSMYASQFLHHPLLILNNFNGNELRFKLMTTMFQNMFPSINVNKIHLNDIRRCVLLNYNAETERIEFRHYSIKAVPMGMSRSTKKLLQSKVPNLGRYQDVSDFFLNTGQLSESEAELDGEHNEVTLPQRLASRGNLDNQKSAIRLIEIGPRLQLGLIKIEEGLGEGEVLYHESITKTKEEISAAREVKFRKKIAKIKRKKQQEANVAKKQQENEENKTRSIQGMKRKYGKEDGEGKNEGEDEEKKVEEDDDRQYYRDAVGEEPDAGLFPKKRSKSSEGTRGRGRGTRGRGESRGRGDNKRQKFGSQDRSRGGSGERGGGGGRGRGVPDLEVSFTAMRFIDDRDLRQWVQENLQRKLVQQAHELAVQTGCEVLVRFQDGRESPHCKYYVTDRMKHDYVNYGVRADPGDLPMSGESGLPKKYVHDFTCQVACEPTGPIPYAPEHTETHEAEIIRVQQHPNISVQGVHCSEEWQRLYRERLWTQQTSTSSTSKLEAAIHSEVQRRSPGANGQRPYVYPASALIQSDASVPTATESHIVSHLDDNDAALRNLKQLHLKRLMRREIEQEAPTATATSTTTRAMATTTTTRTPNTGCQDEWSRL</sequence>
<proteinExistence type="predicted"/>
<evidence type="ECO:0000313" key="4">
    <source>
        <dbReference type="Proteomes" id="UP000007110"/>
    </source>
</evidence>
<evidence type="ECO:0000256" key="1">
    <source>
        <dbReference type="SAM" id="MobiDB-lite"/>
    </source>
</evidence>
<feature type="compositionally biased region" description="Gly residues" evidence="1">
    <location>
        <begin position="436"/>
        <end position="449"/>
    </location>
</feature>
<dbReference type="GO" id="GO:0000463">
    <property type="term" value="P:maturation of LSU-rRNA from tricistronic rRNA transcript (SSU-rRNA, 5.8S rRNA, LSU-rRNA)"/>
    <property type="evidence" value="ECO:0000318"/>
    <property type="project" value="GO_Central"/>
</dbReference>
<dbReference type="InterPro" id="IPR045112">
    <property type="entry name" value="PPAN-like"/>
</dbReference>
<dbReference type="PROSITE" id="PS50833">
    <property type="entry name" value="BRIX"/>
    <property type="match status" value="1"/>
</dbReference>
<dbReference type="OrthoDB" id="10261452at2759"/>
<feature type="compositionally biased region" description="Basic and acidic residues" evidence="1">
    <location>
        <begin position="354"/>
        <end position="384"/>
    </location>
</feature>
<evidence type="ECO:0000259" key="2">
    <source>
        <dbReference type="PROSITE" id="PS50833"/>
    </source>
</evidence>
<protein>
    <recommendedName>
        <fullName evidence="2">Brix domain-containing protein</fullName>
    </recommendedName>
</protein>
<dbReference type="Proteomes" id="UP000007110">
    <property type="component" value="Unassembled WGS sequence"/>
</dbReference>
<feature type="compositionally biased region" description="Basic and acidic residues" evidence="1">
    <location>
        <begin position="334"/>
        <end position="343"/>
    </location>
</feature>
<reference evidence="3" key="2">
    <citation type="submission" date="2021-01" db="UniProtKB">
        <authorList>
            <consortium name="EnsemblMetazoa"/>
        </authorList>
    </citation>
    <scope>IDENTIFICATION</scope>
</reference>
<dbReference type="InterPro" id="IPR007109">
    <property type="entry name" value="Brix"/>
</dbReference>
<feature type="domain" description="Brix" evidence="2">
    <location>
        <begin position="27"/>
        <end position="290"/>
    </location>
</feature>
<accession>A0A7M7PLQ2</accession>
<feature type="compositionally biased region" description="Basic residues" evidence="1">
    <location>
        <begin position="1"/>
        <end position="13"/>
    </location>
</feature>
<dbReference type="PANTHER" id="PTHR12661:SF5">
    <property type="entry name" value="SUPPRESSOR OF SWI4 1 HOMOLOG"/>
    <property type="match status" value="1"/>
</dbReference>
<evidence type="ECO:0000313" key="3">
    <source>
        <dbReference type="EnsemblMetazoa" id="XP_030853116"/>
    </source>
</evidence>
<feature type="compositionally biased region" description="Basic and acidic residues" evidence="1">
    <location>
        <begin position="413"/>
        <end position="435"/>
    </location>
</feature>
<dbReference type="SMART" id="SM00879">
    <property type="entry name" value="Brix"/>
    <property type="match status" value="1"/>
</dbReference>
<dbReference type="PANTHER" id="PTHR12661">
    <property type="entry name" value="PETER PAN-RELATED"/>
    <property type="match status" value="1"/>
</dbReference>